<organism evidence="1 2">
    <name type="scientific">Kitasatospora phosalacinea</name>
    <dbReference type="NCBI Taxonomy" id="2065"/>
    <lineage>
        <taxon>Bacteria</taxon>
        <taxon>Bacillati</taxon>
        <taxon>Actinomycetota</taxon>
        <taxon>Actinomycetes</taxon>
        <taxon>Kitasatosporales</taxon>
        <taxon>Streptomycetaceae</taxon>
        <taxon>Kitasatospora</taxon>
    </lineage>
</organism>
<dbReference type="AlphaFoldDB" id="A0A9W6PQU8"/>
<proteinExistence type="predicted"/>
<comment type="caution">
    <text evidence="1">The sequence shown here is derived from an EMBL/GenBank/DDBJ whole genome shotgun (WGS) entry which is preliminary data.</text>
</comment>
<name>A0A9W6PQU8_9ACTN</name>
<dbReference type="EMBL" id="BSRX01000083">
    <property type="protein sequence ID" value="GLW59451.1"/>
    <property type="molecule type" value="Genomic_DNA"/>
</dbReference>
<gene>
    <name evidence="1" type="ORF">Kpho01_74610</name>
</gene>
<reference evidence="1" key="1">
    <citation type="submission" date="2023-02" db="EMBL/GenBank/DDBJ databases">
        <title>Kitasatospora phosalacinea NBRC 14362.</title>
        <authorList>
            <person name="Ichikawa N."/>
            <person name="Sato H."/>
            <person name="Tonouchi N."/>
        </authorList>
    </citation>
    <scope>NUCLEOTIDE SEQUENCE</scope>
    <source>
        <strain evidence="1">NBRC 14362</strain>
    </source>
</reference>
<evidence type="ECO:0000313" key="2">
    <source>
        <dbReference type="Proteomes" id="UP001165143"/>
    </source>
</evidence>
<evidence type="ECO:0000313" key="1">
    <source>
        <dbReference type="EMBL" id="GLW59451.1"/>
    </source>
</evidence>
<protein>
    <submittedName>
        <fullName evidence="1">Uncharacterized protein</fullName>
    </submittedName>
</protein>
<dbReference type="Proteomes" id="UP001165143">
    <property type="component" value="Unassembled WGS sequence"/>
</dbReference>
<sequence length="92" mass="9483">MEGGGLRGLVGHDAPFHGTGTVVGEVVRVLRVWRVVRVRRVVRVLRRAGGVGGGPGGSGVHPPSRARAAVSRALPMLEVGIASTTARRSGTL</sequence>
<accession>A0A9W6PQU8</accession>